<evidence type="ECO:0000313" key="1">
    <source>
        <dbReference type="EMBL" id="CAA6809486.1"/>
    </source>
</evidence>
<protein>
    <submittedName>
        <fullName evidence="1">Uncharacterized protein</fullName>
    </submittedName>
</protein>
<dbReference type="AlphaFoldDB" id="A0A6S6T3I5"/>
<name>A0A6S6T3I5_9GAMM</name>
<gene>
    <name evidence="1" type="ORF">HELGO_WM12960</name>
</gene>
<dbReference type="SUPFAM" id="SSF103196">
    <property type="entry name" value="Roadblock/LC7 domain"/>
    <property type="match status" value="1"/>
</dbReference>
<dbReference type="EMBL" id="CACVAY010000039">
    <property type="protein sequence ID" value="CAA6809486.1"/>
    <property type="molecule type" value="Genomic_DNA"/>
</dbReference>
<accession>A0A6S6T3I5</accession>
<sequence length="213" mass="23929">MSEYLLQEDLFLGVTPAGAYYAVQDKSSEPARAFLQRLMRLPETPSFSLDVACEFTGHDQANALEFVHWLQDAGLIFGLERQEEALQERLEDILPGLLAPLSDVGKVVLSESQGLYLGVAGYPHEAAEELAAMSTELTYAYNRHRSLLHGNLRLKERAWGLIDGVGNSEIGFWPMYIGDETFTLIIEGMPQLNQPVLKQLIWALSIRYDSHQF</sequence>
<reference evidence="1" key="1">
    <citation type="submission" date="2020-01" db="EMBL/GenBank/DDBJ databases">
        <authorList>
            <person name="Meier V. D."/>
            <person name="Meier V D."/>
        </authorList>
    </citation>
    <scope>NUCLEOTIDE SEQUENCE</scope>
    <source>
        <strain evidence="1">HLG_WM_MAG_07</strain>
    </source>
</reference>
<organism evidence="1">
    <name type="scientific">uncultured Thiotrichaceae bacterium</name>
    <dbReference type="NCBI Taxonomy" id="298394"/>
    <lineage>
        <taxon>Bacteria</taxon>
        <taxon>Pseudomonadati</taxon>
        <taxon>Pseudomonadota</taxon>
        <taxon>Gammaproteobacteria</taxon>
        <taxon>Thiotrichales</taxon>
        <taxon>Thiotrichaceae</taxon>
        <taxon>environmental samples</taxon>
    </lineage>
</organism>
<proteinExistence type="predicted"/>